<proteinExistence type="predicted"/>
<evidence type="ECO:0000259" key="2">
    <source>
        <dbReference type="Pfam" id="PF00144"/>
    </source>
</evidence>
<sequence>MRDDELTPASVDRFVEQYRRATGLPGVAVAVTKGERIVHAAGYGRAPSGERVTADTPMAVASVSKSFTALAVMQLVEKGKVRLDAPVRDHLPEFVMADGRAATITVRQLLNQTSGMADSTFHEKSLPQPDSLREAVARLRPARLATAPGTHWSYHNTNFQVAARLVEVVGGEPFAAYMKAHVFAPLGMRHSVTVDTERDLPPSARGHLYILGRPVPLPEPHGFGNGSGGVISSAADLTHWMIAQNDQGRGLGGVRVVSARSIAEMRTPSSAGRSYALGWSLGSTPNGAPVVKHGGDLFTSTAEVVLLPETGYGIAVMAGTGLAFDDAGAIADALVAMAEGRRPVSPPAVSPFLLIDVTLAVATAVTLVLAALGLARSRRWAVRRTGRSRWGTASRLALYVLPAALCATAAPIFRVLSRGRDIAWIQLFYIYPTFMIWLVTATLLTIAVLATRTFHLVRPRTEGDAQAFR</sequence>
<dbReference type="PANTHER" id="PTHR46825:SF9">
    <property type="entry name" value="BETA-LACTAMASE-RELATED DOMAIN-CONTAINING PROTEIN"/>
    <property type="match status" value="1"/>
</dbReference>
<dbReference type="GO" id="GO:0016787">
    <property type="term" value="F:hydrolase activity"/>
    <property type="evidence" value="ECO:0007669"/>
    <property type="project" value="UniProtKB-KW"/>
</dbReference>
<comment type="caution">
    <text evidence="3">The sequence shown here is derived from an EMBL/GenBank/DDBJ whole genome shotgun (WGS) entry which is preliminary data.</text>
</comment>
<feature type="transmembrane region" description="Helical" evidence="1">
    <location>
        <begin position="428"/>
        <end position="450"/>
    </location>
</feature>
<feature type="transmembrane region" description="Helical" evidence="1">
    <location>
        <begin position="396"/>
        <end position="416"/>
    </location>
</feature>
<keyword evidence="3" id="KW-0378">Hydrolase</keyword>
<dbReference type="EMBL" id="BAAAZR010000040">
    <property type="protein sequence ID" value="GAA3838070.1"/>
    <property type="molecule type" value="Genomic_DNA"/>
</dbReference>
<dbReference type="InterPro" id="IPR050491">
    <property type="entry name" value="AmpC-like"/>
</dbReference>
<dbReference type="InterPro" id="IPR012338">
    <property type="entry name" value="Beta-lactam/transpept-like"/>
</dbReference>
<dbReference type="Gene3D" id="3.40.710.10">
    <property type="entry name" value="DD-peptidase/beta-lactamase superfamily"/>
    <property type="match status" value="1"/>
</dbReference>
<gene>
    <name evidence="3" type="ORF">GCM10022226_70320</name>
</gene>
<evidence type="ECO:0000313" key="3">
    <source>
        <dbReference type="EMBL" id="GAA3838070.1"/>
    </source>
</evidence>
<keyword evidence="1" id="KW-1133">Transmembrane helix</keyword>
<keyword evidence="4" id="KW-1185">Reference proteome</keyword>
<protein>
    <submittedName>
        <fullName evidence="3">Serine hydrolase domain-containing protein</fullName>
    </submittedName>
</protein>
<evidence type="ECO:0000313" key="4">
    <source>
        <dbReference type="Proteomes" id="UP001500888"/>
    </source>
</evidence>
<dbReference type="Proteomes" id="UP001500888">
    <property type="component" value="Unassembled WGS sequence"/>
</dbReference>
<feature type="transmembrane region" description="Helical" evidence="1">
    <location>
        <begin position="352"/>
        <end position="375"/>
    </location>
</feature>
<dbReference type="Pfam" id="PF00144">
    <property type="entry name" value="Beta-lactamase"/>
    <property type="match status" value="1"/>
</dbReference>
<organism evidence="3 4">
    <name type="scientific">Sphaerisporangium flaviroseum</name>
    <dbReference type="NCBI Taxonomy" id="509199"/>
    <lineage>
        <taxon>Bacteria</taxon>
        <taxon>Bacillati</taxon>
        <taxon>Actinomycetota</taxon>
        <taxon>Actinomycetes</taxon>
        <taxon>Streptosporangiales</taxon>
        <taxon>Streptosporangiaceae</taxon>
        <taxon>Sphaerisporangium</taxon>
    </lineage>
</organism>
<evidence type="ECO:0000256" key="1">
    <source>
        <dbReference type="SAM" id="Phobius"/>
    </source>
</evidence>
<keyword evidence="1" id="KW-0472">Membrane</keyword>
<feature type="domain" description="Beta-lactamase-related" evidence="2">
    <location>
        <begin position="11"/>
        <end position="322"/>
    </location>
</feature>
<accession>A0ABP7J933</accession>
<dbReference type="PANTHER" id="PTHR46825">
    <property type="entry name" value="D-ALANYL-D-ALANINE-CARBOXYPEPTIDASE/ENDOPEPTIDASE AMPH"/>
    <property type="match status" value="1"/>
</dbReference>
<reference evidence="4" key="1">
    <citation type="journal article" date="2019" name="Int. J. Syst. Evol. Microbiol.">
        <title>The Global Catalogue of Microorganisms (GCM) 10K type strain sequencing project: providing services to taxonomists for standard genome sequencing and annotation.</title>
        <authorList>
            <consortium name="The Broad Institute Genomics Platform"/>
            <consortium name="The Broad Institute Genome Sequencing Center for Infectious Disease"/>
            <person name="Wu L."/>
            <person name="Ma J."/>
        </authorList>
    </citation>
    <scope>NUCLEOTIDE SEQUENCE [LARGE SCALE GENOMIC DNA]</scope>
    <source>
        <strain evidence="4">JCM 16908</strain>
    </source>
</reference>
<keyword evidence="1" id="KW-0812">Transmembrane</keyword>
<dbReference type="InterPro" id="IPR001466">
    <property type="entry name" value="Beta-lactam-related"/>
</dbReference>
<name>A0ABP7J933_9ACTN</name>
<dbReference type="SUPFAM" id="SSF56601">
    <property type="entry name" value="beta-lactamase/transpeptidase-like"/>
    <property type="match status" value="1"/>
</dbReference>